<dbReference type="Gene3D" id="2.60.210.10">
    <property type="entry name" value="Apoptosis, Tumor Necrosis Factor Receptor Associated Protein 2, Chain A"/>
    <property type="match status" value="1"/>
</dbReference>
<proteinExistence type="predicted"/>
<evidence type="ECO:0000313" key="5">
    <source>
        <dbReference type="Proteomes" id="UP000015354"/>
    </source>
</evidence>
<dbReference type="PANTHER" id="PTHR46236:SF35">
    <property type="entry name" value="MATH DOMAIN-CONTAINING PROTEIN"/>
    <property type="match status" value="1"/>
</dbReference>
<evidence type="ECO:0000256" key="1">
    <source>
        <dbReference type="ARBA" id="ARBA00023054"/>
    </source>
</evidence>
<accession>S9V3Q0</accession>
<reference evidence="4 5" key="1">
    <citation type="journal article" date="2013" name="PLoS ONE">
        <title>Predicting the Proteins of Angomonas deanei, Strigomonas culicis and Their Respective Endosymbionts Reveals New Aspects of the Trypanosomatidae Family.</title>
        <authorList>
            <person name="Motta M.C."/>
            <person name="Martins A.C."/>
            <person name="de Souza S.S."/>
            <person name="Catta-Preta C.M."/>
            <person name="Silva R."/>
            <person name="Klein C.C."/>
            <person name="de Almeida L.G."/>
            <person name="de Lima Cunha O."/>
            <person name="Ciapina L.P."/>
            <person name="Brocchi M."/>
            <person name="Colabardini A.C."/>
            <person name="de Araujo Lima B."/>
            <person name="Machado C.R."/>
            <person name="de Almeida Soares C.M."/>
            <person name="Probst C.M."/>
            <person name="de Menezes C.B."/>
            <person name="Thompson C.E."/>
            <person name="Bartholomeu D.C."/>
            <person name="Gradia D.F."/>
            <person name="Pavoni D.P."/>
            <person name="Grisard E.C."/>
            <person name="Fantinatti-Garboggini F."/>
            <person name="Marchini F.K."/>
            <person name="Rodrigues-Luiz G.F."/>
            <person name="Wagner G."/>
            <person name="Goldman G.H."/>
            <person name="Fietto J.L."/>
            <person name="Elias M.C."/>
            <person name="Goldman M.H."/>
            <person name="Sagot M.F."/>
            <person name="Pereira M."/>
            <person name="Stoco P.H."/>
            <person name="de Mendonca-Neto R.P."/>
            <person name="Teixeira S.M."/>
            <person name="Maciel T.E."/>
            <person name="de Oliveira Mendes T.A."/>
            <person name="Urmenyi T.P."/>
            <person name="de Souza W."/>
            <person name="Schenkman S."/>
            <person name="de Vasconcelos A.T."/>
        </authorList>
    </citation>
    <scope>NUCLEOTIDE SEQUENCE [LARGE SCALE GENOMIC DNA]</scope>
</reference>
<feature type="compositionally biased region" description="Polar residues" evidence="2">
    <location>
        <begin position="56"/>
        <end position="66"/>
    </location>
</feature>
<organism evidence="4 5">
    <name type="scientific">Strigomonas culicis</name>
    <dbReference type="NCBI Taxonomy" id="28005"/>
    <lineage>
        <taxon>Eukaryota</taxon>
        <taxon>Discoba</taxon>
        <taxon>Euglenozoa</taxon>
        <taxon>Kinetoplastea</taxon>
        <taxon>Metakinetoplastina</taxon>
        <taxon>Trypanosomatida</taxon>
        <taxon>Trypanosomatidae</taxon>
        <taxon>Strigomonadinae</taxon>
        <taxon>Strigomonas</taxon>
    </lineage>
</organism>
<evidence type="ECO:0000256" key="2">
    <source>
        <dbReference type="SAM" id="MobiDB-lite"/>
    </source>
</evidence>
<dbReference type="CDD" id="cd00121">
    <property type="entry name" value="MATH"/>
    <property type="match status" value="1"/>
</dbReference>
<evidence type="ECO:0000313" key="4">
    <source>
        <dbReference type="EMBL" id="EPY35634.1"/>
    </source>
</evidence>
<comment type="caution">
    <text evidence="4">The sequence shown here is derived from an EMBL/GenBank/DDBJ whole genome shotgun (WGS) entry which is preliminary data.</text>
</comment>
<dbReference type="OrthoDB" id="289038at2759"/>
<keyword evidence="5" id="KW-1185">Reference proteome</keyword>
<sequence length="397" mass="44035">MGENASKLQTIGPFPAPRLTVRADKNVFYSRMRLMNRAIPASLSPSASDEEEEQASLKNAGSSSLSDPVAHLTEFLTPLSIDSLKKIGESAKAKLKPSLPHDEFVSQIVKTAVRCGSETACLLLDKQKVTEDLKSHFHAGALPTGPTIDFLNSLPDSVKQTLSSVLGLPSDEPPVMDMWEKMLAIGFNSVLTNLRLKPLKKIFSELSVPLPDLNSTEECCKALVYAAFPREEIRAKVSRQKNKKVMFVVPPEKMYVKGDMGFITFEIHNVSEVFAKKSERYYSPEFTYADLKWSVLCMIYEQSNLALYLCQTGSVHCKFIITLVNHLNVDDSILNEGTQSFLAISQENDWGFNNVIKFVDLLNPEQGFLNTARDSITIEVGIVLVESIKAAPKEKPA</sequence>
<feature type="region of interest" description="Disordered" evidence="2">
    <location>
        <begin position="42"/>
        <end position="66"/>
    </location>
</feature>
<dbReference type="InterPro" id="IPR008974">
    <property type="entry name" value="TRAF-like"/>
</dbReference>
<dbReference type="AlphaFoldDB" id="S9V3Q0"/>
<keyword evidence="1" id="KW-0175">Coiled coil</keyword>
<evidence type="ECO:0000259" key="3">
    <source>
        <dbReference type="PROSITE" id="PS50144"/>
    </source>
</evidence>
<feature type="non-terminal residue" evidence="4">
    <location>
        <position position="397"/>
    </location>
</feature>
<dbReference type="Proteomes" id="UP000015354">
    <property type="component" value="Unassembled WGS sequence"/>
</dbReference>
<dbReference type="PROSITE" id="PS50144">
    <property type="entry name" value="MATH"/>
    <property type="match status" value="1"/>
</dbReference>
<dbReference type="InterPro" id="IPR002083">
    <property type="entry name" value="MATH/TRAF_dom"/>
</dbReference>
<name>S9V3Q0_9TRYP</name>
<gene>
    <name evidence="4" type="ORF">STCU_01040</name>
</gene>
<feature type="domain" description="MATH" evidence="3">
    <location>
        <begin position="260"/>
        <end position="380"/>
    </location>
</feature>
<protein>
    <recommendedName>
        <fullName evidence="3">MATH domain-containing protein</fullName>
    </recommendedName>
</protein>
<dbReference type="EMBL" id="ATMH01001040">
    <property type="protein sequence ID" value="EPY35634.1"/>
    <property type="molecule type" value="Genomic_DNA"/>
</dbReference>
<dbReference type="InterPro" id="IPR050804">
    <property type="entry name" value="MCC"/>
</dbReference>
<dbReference type="Pfam" id="PF22486">
    <property type="entry name" value="MATH_2"/>
    <property type="match status" value="1"/>
</dbReference>
<dbReference type="PANTHER" id="PTHR46236">
    <property type="entry name" value="TRAF-LIKE SUPERFAMILY PROTEIN"/>
    <property type="match status" value="1"/>
</dbReference>
<dbReference type="SUPFAM" id="SSF49599">
    <property type="entry name" value="TRAF domain-like"/>
    <property type="match status" value="1"/>
</dbReference>